<proteinExistence type="inferred from homology"/>
<dbReference type="PANTHER" id="PTHR43429:SF3">
    <property type="entry name" value="NITRITE REDUCTASE [NAD(P)H]"/>
    <property type="match status" value="1"/>
</dbReference>
<dbReference type="InterPro" id="IPR016156">
    <property type="entry name" value="FAD/NAD-linked_Rdtase_dimer_sf"/>
</dbReference>
<dbReference type="PRINTS" id="PR00368">
    <property type="entry name" value="FADPNR"/>
</dbReference>
<comment type="similarity">
    <text evidence="2">Belongs to the class-III pyridine nucleotide-disulfide oxidoreductase family.</text>
</comment>
<dbReference type="Gene3D" id="3.30.390.30">
    <property type="match status" value="1"/>
</dbReference>
<feature type="domain" description="Pyridine nucleotide-disulphide oxidoreductase dimerisation" evidence="5">
    <location>
        <begin position="328"/>
        <end position="427"/>
    </location>
</feature>
<evidence type="ECO:0000259" key="5">
    <source>
        <dbReference type="Pfam" id="PF02852"/>
    </source>
</evidence>
<evidence type="ECO:0008006" key="9">
    <source>
        <dbReference type="Google" id="ProtNLM"/>
    </source>
</evidence>
<sequence length="444" mass="48138">MAGKTIIIGGGVAGINLLEFLHKRDPKADITLIKREDAASFSTCGLPYFLEGTLKYDDIVLHDEEFYRKKGIDFRVNTDVKEINLDDRTVMTKDESLAYDDLVIATGRKPYIPEIEGIDLKGVYTFSDEIDGLKIKESMKDAKDGVVIGGGSIGLSAAVALAKNGLNTKVLVGHDHLLSSILDPDMAEIVEDCLNEIGIEVITHSKIDSIEGDGRVRSISVNNIDIPAEIVIISRGTRPNVDLARDVRIEIGENGGILTDFKMHVRRGDYLKNVYAFGDCVEVIDHVTGRPRLSQLGSTAVIQAKVIADNILLGGALTYEPCVSPNATKIADIQVGSVGITSRTAKKFGITLVTGKSKKLTRARYYPGRLPVTVKLLFDEGEKLVGAQVVSGECAAERINSLAIAIKRGISAREILKMERVFEPALSLLVDATVDAAEDAMNKM</sequence>
<dbReference type="SUPFAM" id="SSF55424">
    <property type="entry name" value="FAD/NAD-linked reductases, dimerisation (C-terminal) domain"/>
    <property type="match status" value="1"/>
</dbReference>
<dbReference type="Gene3D" id="3.50.50.60">
    <property type="entry name" value="FAD/NAD(P)-binding domain"/>
    <property type="match status" value="2"/>
</dbReference>
<dbReference type="PANTHER" id="PTHR43429">
    <property type="entry name" value="PYRIDINE NUCLEOTIDE-DISULFIDE OXIDOREDUCTASE DOMAIN-CONTAINING"/>
    <property type="match status" value="1"/>
</dbReference>
<dbReference type="InterPro" id="IPR023753">
    <property type="entry name" value="FAD/NAD-binding_dom"/>
</dbReference>
<dbReference type="InterPro" id="IPR036188">
    <property type="entry name" value="FAD/NAD-bd_sf"/>
</dbReference>
<evidence type="ECO:0000256" key="1">
    <source>
        <dbReference type="ARBA" id="ARBA00001974"/>
    </source>
</evidence>
<reference evidence="7 8" key="1">
    <citation type="journal article" date="2019" name="Nat. Microbiol.">
        <title>Wide diversity of methane and short-chain alkane metabolisms in uncultured archaea.</title>
        <authorList>
            <person name="Borrel G."/>
            <person name="Adam P.S."/>
            <person name="McKay L.J."/>
            <person name="Chen L.X."/>
            <person name="Sierra-Garcia I.N."/>
            <person name="Sieber C.M."/>
            <person name="Letourneur Q."/>
            <person name="Ghozlane A."/>
            <person name="Andersen G.L."/>
            <person name="Li W.J."/>
            <person name="Hallam S.J."/>
            <person name="Muyzer G."/>
            <person name="de Oliveira V.M."/>
            <person name="Inskeep W.P."/>
            <person name="Banfield J.F."/>
            <person name="Gribaldo S."/>
        </authorList>
    </citation>
    <scope>NUCLEOTIDE SEQUENCE [LARGE SCALE GENOMIC DNA]</scope>
    <source>
        <strain evidence="7">NM1b</strain>
    </source>
</reference>
<dbReference type="SUPFAM" id="SSF51905">
    <property type="entry name" value="FAD/NAD(P)-binding domain"/>
    <property type="match status" value="2"/>
</dbReference>
<feature type="domain" description="FAD/NAD(P)-binding" evidence="6">
    <location>
        <begin position="4"/>
        <end position="287"/>
    </location>
</feature>
<dbReference type="GO" id="GO:0016491">
    <property type="term" value="F:oxidoreductase activity"/>
    <property type="evidence" value="ECO:0007669"/>
    <property type="project" value="InterPro"/>
</dbReference>
<comment type="cofactor">
    <cofactor evidence="1">
        <name>FAD</name>
        <dbReference type="ChEBI" id="CHEBI:57692"/>
    </cofactor>
</comment>
<dbReference type="EMBL" id="RXIL01000083">
    <property type="protein sequence ID" value="RZN69244.1"/>
    <property type="molecule type" value="Genomic_DNA"/>
</dbReference>
<evidence type="ECO:0000256" key="3">
    <source>
        <dbReference type="ARBA" id="ARBA00022630"/>
    </source>
</evidence>
<dbReference type="InterPro" id="IPR004099">
    <property type="entry name" value="Pyr_nucl-diS_OxRdtase_dimer"/>
</dbReference>
<protein>
    <recommendedName>
        <fullName evidence="9">Pyridine nucleotide-disulfide oxidoreductase</fullName>
    </recommendedName>
</protein>
<accession>A0A520KWX9</accession>
<comment type="caution">
    <text evidence="7">The sequence shown here is derived from an EMBL/GenBank/DDBJ whole genome shotgun (WGS) entry which is preliminary data.</text>
</comment>
<evidence type="ECO:0000256" key="4">
    <source>
        <dbReference type="ARBA" id="ARBA00022827"/>
    </source>
</evidence>
<dbReference type="PRINTS" id="PR00411">
    <property type="entry name" value="PNDRDTASEI"/>
</dbReference>
<dbReference type="Pfam" id="PF07992">
    <property type="entry name" value="Pyr_redox_2"/>
    <property type="match status" value="1"/>
</dbReference>
<dbReference type="Pfam" id="PF02852">
    <property type="entry name" value="Pyr_redox_dim"/>
    <property type="match status" value="1"/>
</dbReference>
<name>A0A520KWX9_9EURY</name>
<dbReference type="Proteomes" id="UP000320766">
    <property type="component" value="Unassembled WGS sequence"/>
</dbReference>
<evidence type="ECO:0000313" key="8">
    <source>
        <dbReference type="Proteomes" id="UP000320766"/>
    </source>
</evidence>
<evidence type="ECO:0000313" key="7">
    <source>
        <dbReference type="EMBL" id="RZN69244.1"/>
    </source>
</evidence>
<dbReference type="InterPro" id="IPR050260">
    <property type="entry name" value="FAD-bd_OxRdtase"/>
</dbReference>
<evidence type="ECO:0000256" key="2">
    <source>
        <dbReference type="ARBA" id="ARBA00009130"/>
    </source>
</evidence>
<keyword evidence="3" id="KW-0285">Flavoprotein</keyword>
<dbReference type="AlphaFoldDB" id="A0A520KWX9"/>
<gene>
    <name evidence="7" type="ORF">EF807_04750</name>
</gene>
<organism evidence="7 8">
    <name type="scientific">Candidatus Methanolliviera hydrocarbonicum</name>
    <dbReference type="NCBI Taxonomy" id="2491085"/>
    <lineage>
        <taxon>Archaea</taxon>
        <taxon>Methanobacteriati</taxon>
        <taxon>Methanobacteriota</taxon>
        <taxon>Candidatus Methanoliparia</taxon>
        <taxon>Candidatus Methanoliparales</taxon>
        <taxon>Candidatus Methanollivieraceae</taxon>
        <taxon>Candidatus Methanolliviera</taxon>
    </lineage>
</organism>
<keyword evidence="4" id="KW-0274">FAD</keyword>
<evidence type="ECO:0000259" key="6">
    <source>
        <dbReference type="Pfam" id="PF07992"/>
    </source>
</evidence>